<evidence type="ECO:0000313" key="10">
    <source>
        <dbReference type="Proteomes" id="UP001201873"/>
    </source>
</evidence>
<evidence type="ECO:0000256" key="4">
    <source>
        <dbReference type="ARBA" id="ARBA00023244"/>
    </source>
</evidence>
<dbReference type="HAMAP" id="MF_00260">
    <property type="entry name" value="Porphobil_deam"/>
    <property type="match status" value="1"/>
</dbReference>
<dbReference type="Pfam" id="PF01379">
    <property type="entry name" value="Porphobil_deam"/>
    <property type="match status" value="1"/>
</dbReference>
<dbReference type="PRINTS" id="PR00151">
    <property type="entry name" value="PORPHBDMNASE"/>
</dbReference>
<dbReference type="InterPro" id="IPR022418">
    <property type="entry name" value="Porphobilinogen_deaminase_C"/>
</dbReference>
<feature type="domain" description="Porphobilinogen deaminase C-terminal" evidence="8">
    <location>
        <begin position="302"/>
        <end position="393"/>
    </location>
</feature>
<dbReference type="NCBIfam" id="TIGR00212">
    <property type="entry name" value="hemC"/>
    <property type="match status" value="1"/>
</dbReference>
<name>A0ABT0JTB4_9ACTN</name>
<evidence type="ECO:0000256" key="5">
    <source>
        <dbReference type="ARBA" id="ARBA00048169"/>
    </source>
</evidence>
<reference evidence="9 10" key="1">
    <citation type="submission" date="2022-04" db="EMBL/GenBank/DDBJ databases">
        <title>Genome diversity in the genus Frankia.</title>
        <authorList>
            <person name="Carlos-Shanley C."/>
            <person name="Hahn D."/>
        </authorList>
    </citation>
    <scope>NUCLEOTIDE SEQUENCE [LARGE SCALE GENOMIC DNA]</scope>
    <source>
        <strain evidence="9 10">Ag45/Mut15</strain>
    </source>
</reference>
<dbReference type="SUPFAM" id="SSF53850">
    <property type="entry name" value="Periplasmic binding protein-like II"/>
    <property type="match status" value="1"/>
</dbReference>
<proteinExistence type="inferred from homology"/>
<evidence type="ECO:0000313" key="9">
    <source>
        <dbReference type="EMBL" id="MCK9874759.1"/>
    </source>
</evidence>
<dbReference type="EC" id="2.5.1.61" evidence="6"/>
<dbReference type="Pfam" id="PF03900">
    <property type="entry name" value="Porphobil_deamC"/>
    <property type="match status" value="1"/>
</dbReference>
<dbReference type="InterPro" id="IPR022417">
    <property type="entry name" value="Porphobilin_deaminase_N"/>
</dbReference>
<comment type="miscellaneous">
    <text evidence="6">The porphobilinogen subunits are added to the dipyrromethane group.</text>
</comment>
<dbReference type="PANTHER" id="PTHR11557:SF0">
    <property type="entry name" value="PORPHOBILINOGEN DEAMINASE"/>
    <property type="match status" value="1"/>
</dbReference>
<comment type="catalytic activity">
    <reaction evidence="5 6">
        <text>4 porphobilinogen + H2O = hydroxymethylbilane + 4 NH4(+)</text>
        <dbReference type="Rhea" id="RHEA:13185"/>
        <dbReference type="ChEBI" id="CHEBI:15377"/>
        <dbReference type="ChEBI" id="CHEBI:28938"/>
        <dbReference type="ChEBI" id="CHEBI:57845"/>
        <dbReference type="ChEBI" id="CHEBI:58126"/>
        <dbReference type="EC" id="2.5.1.61"/>
    </reaction>
</comment>
<comment type="similarity">
    <text evidence="2 6">Belongs to the HMBS family.</text>
</comment>
<feature type="domain" description="Porphobilinogen deaminase N-terminal" evidence="7">
    <location>
        <begin position="29"/>
        <end position="226"/>
    </location>
</feature>
<keyword evidence="3 6" id="KW-0808">Transferase</keyword>
<dbReference type="SUPFAM" id="SSF54782">
    <property type="entry name" value="Porphobilinogen deaminase (hydroxymethylbilane synthase), C-terminal domain"/>
    <property type="match status" value="1"/>
</dbReference>
<organism evidence="9 10">
    <name type="scientific">Frankia umida</name>
    <dbReference type="NCBI Taxonomy" id="573489"/>
    <lineage>
        <taxon>Bacteria</taxon>
        <taxon>Bacillati</taxon>
        <taxon>Actinomycetota</taxon>
        <taxon>Actinomycetes</taxon>
        <taxon>Frankiales</taxon>
        <taxon>Frankiaceae</taxon>
        <taxon>Frankia</taxon>
    </lineage>
</organism>
<comment type="cofactor">
    <cofactor evidence="6">
        <name>dipyrromethane</name>
        <dbReference type="ChEBI" id="CHEBI:60342"/>
    </cofactor>
    <text evidence="6">Binds 1 dipyrromethane group covalently.</text>
</comment>
<dbReference type="PANTHER" id="PTHR11557">
    <property type="entry name" value="PORPHOBILINOGEN DEAMINASE"/>
    <property type="match status" value="1"/>
</dbReference>
<accession>A0ABT0JTB4</accession>
<dbReference type="InterPro" id="IPR022419">
    <property type="entry name" value="Porphobilin_deaminase_cofac_BS"/>
</dbReference>
<comment type="caution">
    <text evidence="9">The sequence shown here is derived from an EMBL/GenBank/DDBJ whole genome shotgun (WGS) entry which is preliminary data.</text>
</comment>
<evidence type="ECO:0000256" key="3">
    <source>
        <dbReference type="ARBA" id="ARBA00022679"/>
    </source>
</evidence>
<dbReference type="Gene3D" id="3.30.160.40">
    <property type="entry name" value="Porphobilinogen deaminase, C-terminal domain"/>
    <property type="match status" value="1"/>
</dbReference>
<evidence type="ECO:0000256" key="2">
    <source>
        <dbReference type="ARBA" id="ARBA00005638"/>
    </source>
</evidence>
<dbReference type="Gene3D" id="3.40.190.10">
    <property type="entry name" value="Periplasmic binding protein-like II"/>
    <property type="match status" value="2"/>
</dbReference>
<gene>
    <name evidence="6 9" type="primary">hemC</name>
    <name evidence="9" type="ORF">MXD59_02995</name>
</gene>
<keyword evidence="10" id="KW-1185">Reference proteome</keyword>
<evidence type="ECO:0000259" key="8">
    <source>
        <dbReference type="Pfam" id="PF03900"/>
    </source>
</evidence>
<keyword evidence="4 6" id="KW-0627">Porphyrin biosynthesis</keyword>
<dbReference type="RefSeq" id="WP_248823350.1">
    <property type="nucleotide sequence ID" value="NZ_JALKFT010000002.1"/>
</dbReference>
<dbReference type="PROSITE" id="PS00533">
    <property type="entry name" value="PORPHOBILINOGEN_DEAM"/>
    <property type="match status" value="1"/>
</dbReference>
<dbReference type="Proteomes" id="UP001201873">
    <property type="component" value="Unassembled WGS sequence"/>
</dbReference>
<dbReference type="InterPro" id="IPR000860">
    <property type="entry name" value="HemC"/>
</dbReference>
<evidence type="ECO:0000256" key="6">
    <source>
        <dbReference type="HAMAP-Rule" id="MF_00260"/>
    </source>
</evidence>
<dbReference type="InterPro" id="IPR036803">
    <property type="entry name" value="Porphobilinogen_deaminase_C_sf"/>
</dbReference>
<feature type="modified residue" description="S-(dipyrrolylmethanemethyl)cysteine" evidence="6">
    <location>
        <position position="317"/>
    </location>
</feature>
<dbReference type="GO" id="GO:0004418">
    <property type="term" value="F:hydroxymethylbilane synthase activity"/>
    <property type="evidence" value="ECO:0007669"/>
    <property type="project" value="UniProtKB-EC"/>
</dbReference>
<sequence>MTATDPTSDHVEPARRRAQLRAHFAGRRLRLGTRRSALAMAQSGMIADQLRAQVGCEVDLIPIVTAGDRSAAEISQIGGTGVFVSALRDALLAQEIDLAVHSLKDLPTATPPGLVLAAVPPREDTRDVLVSPSGRRLRELGRGARVATGSPRRAAQLRALRLDLDVVPIRGNVDTRIKKAIDGEVDAVVLAYAGLARLDRLDAVTEVIDPEVMLPAPGQGALAIECGGGGGLVLAGPGRVLVGAPMTEREGVNREIQDVTAAWRASAGSTGGQTWPDHGQPVDGALAELLRFVLDDASSSIAVRAERAFLAAIEAGCTAPVGALAVAQPAPVADAGLVGAGSVATAGDASPAGRLRLRAVVAAPDGSTVLRRDVTGSAVDPEALGQRLADDMLSAGAHSLMGTS</sequence>
<dbReference type="EMBL" id="JALKFT010000002">
    <property type="protein sequence ID" value="MCK9874759.1"/>
    <property type="molecule type" value="Genomic_DNA"/>
</dbReference>
<comment type="subunit">
    <text evidence="6">Monomer.</text>
</comment>
<protein>
    <recommendedName>
        <fullName evidence="6">Porphobilinogen deaminase</fullName>
        <shortName evidence="6">PBG</shortName>
        <ecNumber evidence="6">2.5.1.61</ecNumber>
    </recommendedName>
    <alternativeName>
        <fullName evidence="6">Hydroxymethylbilane synthase</fullName>
        <shortName evidence="6">HMBS</shortName>
    </alternativeName>
    <alternativeName>
        <fullName evidence="6">Pre-uroporphyrinogen synthase</fullName>
    </alternativeName>
</protein>
<evidence type="ECO:0000256" key="1">
    <source>
        <dbReference type="ARBA" id="ARBA00002869"/>
    </source>
</evidence>
<comment type="function">
    <text evidence="1 6">Tetrapolymerization of the monopyrrole PBG into the hydroxymethylbilane pre-uroporphyrinogen in several discrete steps.</text>
</comment>
<evidence type="ECO:0000259" key="7">
    <source>
        <dbReference type="Pfam" id="PF01379"/>
    </source>
</evidence>